<reference evidence="2" key="1">
    <citation type="journal article" date="2015" name="Nat. Plants">
        <title>Genome expansion of Arabis alpina linked with retrotransposition and reduced symmetric DNA methylation.</title>
        <authorList>
            <person name="Willing E.M."/>
            <person name="Rawat V."/>
            <person name="Mandakova T."/>
            <person name="Maumus F."/>
            <person name="James G.V."/>
            <person name="Nordstroem K.J."/>
            <person name="Becker C."/>
            <person name="Warthmann N."/>
            <person name="Chica C."/>
            <person name="Szarzynska B."/>
            <person name="Zytnicki M."/>
            <person name="Albani M.C."/>
            <person name="Kiefer C."/>
            <person name="Bergonzi S."/>
            <person name="Castaings L."/>
            <person name="Mateos J.L."/>
            <person name="Berns M.C."/>
            <person name="Bujdoso N."/>
            <person name="Piofczyk T."/>
            <person name="de Lorenzo L."/>
            <person name="Barrero-Sicilia C."/>
            <person name="Mateos I."/>
            <person name="Piednoel M."/>
            <person name="Hagmann J."/>
            <person name="Chen-Min-Tao R."/>
            <person name="Iglesias-Fernandez R."/>
            <person name="Schuster S.C."/>
            <person name="Alonso-Blanco C."/>
            <person name="Roudier F."/>
            <person name="Carbonero P."/>
            <person name="Paz-Ares J."/>
            <person name="Davis S.J."/>
            <person name="Pecinka A."/>
            <person name="Quesneville H."/>
            <person name="Colot V."/>
            <person name="Lysak M.A."/>
            <person name="Weigel D."/>
            <person name="Coupland G."/>
            <person name="Schneeberger K."/>
        </authorList>
    </citation>
    <scope>NUCLEOTIDE SEQUENCE [LARGE SCALE GENOMIC DNA]</scope>
    <source>
        <strain evidence="2">cv. Pajares</strain>
    </source>
</reference>
<gene>
    <name evidence="1" type="ordered locus">AALP_Aa6g253800</name>
</gene>
<evidence type="ECO:0000313" key="1">
    <source>
        <dbReference type="EMBL" id="KFK32522.1"/>
    </source>
</evidence>
<organism evidence="1 2">
    <name type="scientific">Arabis alpina</name>
    <name type="common">Alpine rock-cress</name>
    <dbReference type="NCBI Taxonomy" id="50452"/>
    <lineage>
        <taxon>Eukaryota</taxon>
        <taxon>Viridiplantae</taxon>
        <taxon>Streptophyta</taxon>
        <taxon>Embryophyta</taxon>
        <taxon>Tracheophyta</taxon>
        <taxon>Spermatophyta</taxon>
        <taxon>Magnoliopsida</taxon>
        <taxon>eudicotyledons</taxon>
        <taxon>Gunneridae</taxon>
        <taxon>Pentapetalae</taxon>
        <taxon>rosids</taxon>
        <taxon>malvids</taxon>
        <taxon>Brassicales</taxon>
        <taxon>Brassicaceae</taxon>
        <taxon>Arabideae</taxon>
        <taxon>Arabis</taxon>
    </lineage>
</organism>
<dbReference type="AlphaFoldDB" id="A0A087GRM0"/>
<proteinExistence type="predicted"/>
<dbReference type="Proteomes" id="UP000029120">
    <property type="component" value="Chromosome 6"/>
</dbReference>
<protein>
    <submittedName>
        <fullName evidence="1">Uncharacterized protein</fullName>
    </submittedName>
</protein>
<dbReference type="Gramene" id="KFK32522">
    <property type="protein sequence ID" value="KFK32522"/>
    <property type="gene ID" value="AALP_AA6G253800"/>
</dbReference>
<dbReference type="EMBL" id="CM002874">
    <property type="protein sequence ID" value="KFK32522.1"/>
    <property type="molecule type" value="Genomic_DNA"/>
</dbReference>
<keyword evidence="2" id="KW-1185">Reference proteome</keyword>
<name>A0A087GRM0_ARAAL</name>
<accession>A0A087GRM0</accession>
<evidence type="ECO:0000313" key="2">
    <source>
        <dbReference type="Proteomes" id="UP000029120"/>
    </source>
</evidence>
<sequence length="35" mass="4094">MDLKKLTLLEKVIEQVDAYFEHWDDVNLSNQGSTL</sequence>